<reference evidence="2 4" key="1">
    <citation type="submission" date="2020-05" db="EMBL/GenBank/DDBJ databases">
        <title>Characterization of novel class B3 metallo-beta-lactamase from novel Pseudomonas species.</title>
        <authorList>
            <person name="Yamada K."/>
            <person name="Aoki K."/>
            <person name="Ishii Y."/>
        </authorList>
    </citation>
    <scope>NUCLEOTIDE SEQUENCE [LARGE SCALE GENOMIC DNA]</scope>
    <source>
        <strain evidence="2 4">TUM18999</strain>
        <strain evidence="3 5">TUM20286</strain>
    </source>
</reference>
<dbReference type="EMBL" id="AP023189">
    <property type="protein sequence ID" value="BCG23797.1"/>
    <property type="molecule type" value="Genomic_DNA"/>
</dbReference>
<dbReference type="AlphaFoldDB" id="A0A6J4E207"/>
<evidence type="ECO:0000256" key="1">
    <source>
        <dbReference type="SAM" id="MobiDB-lite"/>
    </source>
</evidence>
<name>A0A6J4E207_9PSED</name>
<feature type="region of interest" description="Disordered" evidence="1">
    <location>
        <begin position="1"/>
        <end position="34"/>
    </location>
</feature>
<proteinExistence type="predicted"/>
<keyword evidence="5" id="KW-1185">Reference proteome</keyword>
<evidence type="ECO:0000313" key="2">
    <source>
        <dbReference type="EMBL" id="BCG23797.1"/>
    </source>
</evidence>
<evidence type="ECO:0000313" key="5">
    <source>
        <dbReference type="Proteomes" id="UP001054892"/>
    </source>
</evidence>
<organism evidence="2 4">
    <name type="scientific">Pseudomonas tohonis</name>
    <dbReference type="NCBI Taxonomy" id="2725477"/>
    <lineage>
        <taxon>Bacteria</taxon>
        <taxon>Pseudomonadati</taxon>
        <taxon>Pseudomonadota</taxon>
        <taxon>Gammaproteobacteria</taxon>
        <taxon>Pseudomonadales</taxon>
        <taxon>Pseudomonadaceae</taxon>
        <taxon>Pseudomonas</taxon>
    </lineage>
</organism>
<evidence type="ECO:0000313" key="3">
    <source>
        <dbReference type="EMBL" id="GJN51841.1"/>
    </source>
</evidence>
<dbReference type="Proteomes" id="UP001054892">
    <property type="component" value="Unassembled WGS sequence"/>
</dbReference>
<dbReference type="Proteomes" id="UP000509383">
    <property type="component" value="Chromosome"/>
</dbReference>
<protein>
    <submittedName>
        <fullName evidence="2">Uncharacterized protein</fullName>
    </submittedName>
</protein>
<gene>
    <name evidence="2" type="ORF">TUM18999_19880</name>
    <name evidence="3" type="ORF">TUM20286_15930</name>
</gene>
<dbReference type="KEGG" id="ptw:TUM18999_19880"/>
<sequence length="92" mass="9596">MGQAGCAGDFPRDEQGQVPDSTGPARGWRGSGVARVIPAQTVHDAGGRCKRGRDAVGMHRLGAGCPGAQSSQLTLGKVLRNFSGISTTFDWR</sequence>
<dbReference type="EMBL" id="BQKM01000002">
    <property type="protein sequence ID" value="GJN51841.1"/>
    <property type="molecule type" value="Genomic_DNA"/>
</dbReference>
<evidence type="ECO:0000313" key="4">
    <source>
        <dbReference type="Proteomes" id="UP000509383"/>
    </source>
</evidence>
<accession>A0A6J4E207</accession>